<dbReference type="PANTHER" id="PTHR43943:SF2">
    <property type="entry name" value="DEHYDROGENASE_REDUCTASE 4"/>
    <property type="match status" value="1"/>
</dbReference>
<accession>A0ABS5VK21</accession>
<dbReference type="CDD" id="cd05233">
    <property type="entry name" value="SDR_c"/>
    <property type="match status" value="1"/>
</dbReference>
<dbReference type="Proteomes" id="UP000772618">
    <property type="component" value="Unassembled WGS sequence"/>
</dbReference>
<dbReference type="SMART" id="SM00822">
    <property type="entry name" value="PKS_KR"/>
    <property type="match status" value="1"/>
</dbReference>
<evidence type="ECO:0000313" key="4">
    <source>
        <dbReference type="Proteomes" id="UP000772618"/>
    </source>
</evidence>
<dbReference type="Gene3D" id="3.40.50.720">
    <property type="entry name" value="NAD(P)-binding Rossmann-like Domain"/>
    <property type="match status" value="1"/>
</dbReference>
<dbReference type="InterPro" id="IPR020904">
    <property type="entry name" value="Sc_DH/Rdtase_CS"/>
</dbReference>
<dbReference type="NCBIfam" id="NF005559">
    <property type="entry name" value="PRK07231.1"/>
    <property type="match status" value="1"/>
</dbReference>
<evidence type="ECO:0000259" key="2">
    <source>
        <dbReference type="SMART" id="SM00822"/>
    </source>
</evidence>
<reference evidence="3 4" key="1">
    <citation type="submission" date="2021-05" db="EMBL/GenBank/DDBJ databases">
        <title>A Polyphasic approach of four new species of the genus Ohtaekwangia: Ohtaekwangia histidinii sp. nov., Ohtaekwangia cretensis sp. nov., Ohtaekwangia indiensis sp. nov., Ohtaekwangia reichenbachii sp. nov. from diverse environment.</title>
        <authorList>
            <person name="Octaviana S."/>
        </authorList>
    </citation>
    <scope>NUCLEOTIDE SEQUENCE [LARGE SCALE GENOMIC DNA]</scope>
    <source>
        <strain evidence="3 4">PWU20</strain>
    </source>
</reference>
<dbReference type="PRINTS" id="PR00081">
    <property type="entry name" value="GDHRDH"/>
</dbReference>
<dbReference type="RefSeq" id="WP_254151492.1">
    <property type="nucleotide sequence ID" value="NZ_JAHESD010000001.1"/>
</dbReference>
<sequence>MKLKDKVAVITGGSLGIGFATAKQFITEGAKVVITGRNQKVLDDAVKSLGEDAVGVRSDASNLDDISKLAEQVKSLFGKVNILVVNAGVSSMEPVGQITEETFHRIMDLNFKGAVFTTEKFIPILSEGASVIHISSVSAFAVAPGTAIYAASKAALNAYSRTAAIELAAKNIRVNAINPAMTETEMVNKSEGLKDLHAFFKNKMPFKRYAEPSEVAKLAVFLASDDASFISGAEYTIDGAVTVNEPFRA</sequence>
<keyword evidence="4" id="KW-1185">Reference proteome</keyword>
<proteinExistence type="inferred from homology"/>
<dbReference type="InterPro" id="IPR002347">
    <property type="entry name" value="SDR_fam"/>
</dbReference>
<name>A0ABS5VK21_9BACT</name>
<dbReference type="EMBL" id="JAHESD010000001">
    <property type="protein sequence ID" value="MBT1701793.1"/>
    <property type="molecule type" value="Genomic_DNA"/>
</dbReference>
<dbReference type="SUPFAM" id="SSF51735">
    <property type="entry name" value="NAD(P)-binding Rossmann-fold domains"/>
    <property type="match status" value="1"/>
</dbReference>
<dbReference type="PROSITE" id="PS00061">
    <property type="entry name" value="ADH_SHORT"/>
    <property type="match status" value="1"/>
</dbReference>
<evidence type="ECO:0000313" key="3">
    <source>
        <dbReference type="EMBL" id="MBT1701793.1"/>
    </source>
</evidence>
<dbReference type="PRINTS" id="PR00080">
    <property type="entry name" value="SDRFAMILY"/>
</dbReference>
<dbReference type="InterPro" id="IPR036291">
    <property type="entry name" value="NAD(P)-bd_dom_sf"/>
</dbReference>
<dbReference type="InterPro" id="IPR057326">
    <property type="entry name" value="KR_dom"/>
</dbReference>
<evidence type="ECO:0000256" key="1">
    <source>
        <dbReference type="ARBA" id="ARBA00006484"/>
    </source>
</evidence>
<dbReference type="Pfam" id="PF13561">
    <property type="entry name" value="adh_short_C2"/>
    <property type="match status" value="1"/>
</dbReference>
<comment type="caution">
    <text evidence="3">The sequence shown here is derived from an EMBL/GenBank/DDBJ whole genome shotgun (WGS) entry which is preliminary data.</text>
</comment>
<dbReference type="EC" id="1.1.1.47" evidence="3"/>
<dbReference type="GO" id="GO:0047936">
    <property type="term" value="F:glucose 1-dehydrogenase [NAD(P)+] activity"/>
    <property type="evidence" value="ECO:0007669"/>
    <property type="project" value="UniProtKB-EC"/>
</dbReference>
<gene>
    <name evidence="3" type="ORF">KK060_00780</name>
</gene>
<feature type="domain" description="Ketoreductase" evidence="2">
    <location>
        <begin position="6"/>
        <end position="175"/>
    </location>
</feature>
<organism evidence="3 4">
    <name type="scientific">Chryseosolibacter indicus</name>
    <dbReference type="NCBI Taxonomy" id="2782351"/>
    <lineage>
        <taxon>Bacteria</taxon>
        <taxon>Pseudomonadati</taxon>
        <taxon>Bacteroidota</taxon>
        <taxon>Cytophagia</taxon>
        <taxon>Cytophagales</taxon>
        <taxon>Chryseotaleaceae</taxon>
        <taxon>Chryseosolibacter</taxon>
    </lineage>
</organism>
<comment type="similarity">
    <text evidence="1">Belongs to the short-chain dehydrogenases/reductases (SDR) family.</text>
</comment>
<keyword evidence="3" id="KW-0560">Oxidoreductase</keyword>
<protein>
    <submittedName>
        <fullName evidence="3">Glucose 1-dehydrogenase</fullName>
        <ecNumber evidence="3">1.1.1.47</ecNumber>
    </submittedName>
</protein>
<dbReference type="PANTHER" id="PTHR43943">
    <property type="entry name" value="DEHYDROGENASE/REDUCTASE (SDR FAMILY) MEMBER 4"/>
    <property type="match status" value="1"/>
</dbReference>